<keyword evidence="2" id="KW-0349">Heme</keyword>
<dbReference type="Gene3D" id="3.90.10.10">
    <property type="entry name" value="Cytochrome C3"/>
    <property type="match status" value="1"/>
</dbReference>
<dbReference type="InterPro" id="IPR036280">
    <property type="entry name" value="Multihaem_cyt_sf"/>
</dbReference>
<sequence>MHMGTTNNSDRIHGLGWIPAAMMVLMLAVLALPGMAMAQEDMTMIRSDAFEHHQRPAVRFVHDMHNEMAEIDDCSVCHHVYEDGKLLEGETSEDEPCSSCHPAQPESGELGLMRAFHKRCITCHDETGKGPLTCGGCHVKN</sequence>
<keyword evidence="3" id="KW-0479">Metal-binding</keyword>
<name>A0A194AGP0_9BACT</name>
<evidence type="ECO:0000313" key="9">
    <source>
        <dbReference type="Proteomes" id="UP000095200"/>
    </source>
</evidence>
<evidence type="ECO:0000256" key="5">
    <source>
        <dbReference type="ARBA" id="ARBA00023004"/>
    </source>
</evidence>
<evidence type="ECO:0000256" key="1">
    <source>
        <dbReference type="ARBA" id="ARBA00022448"/>
    </source>
</evidence>
<keyword evidence="6" id="KW-0472">Membrane</keyword>
<dbReference type="GO" id="GO:0046872">
    <property type="term" value="F:metal ion binding"/>
    <property type="evidence" value="ECO:0007669"/>
    <property type="project" value="UniProtKB-KW"/>
</dbReference>
<feature type="domain" description="Class III cytochrome C" evidence="7">
    <location>
        <begin position="44"/>
        <end position="138"/>
    </location>
</feature>
<feature type="transmembrane region" description="Helical" evidence="6">
    <location>
        <begin position="12"/>
        <end position="36"/>
    </location>
</feature>
<evidence type="ECO:0000256" key="2">
    <source>
        <dbReference type="ARBA" id="ARBA00022617"/>
    </source>
</evidence>
<dbReference type="CDD" id="cd08168">
    <property type="entry name" value="Cytochrom_C3"/>
    <property type="match status" value="1"/>
</dbReference>
<gene>
    <name evidence="8" type="ORF">DPF_1203</name>
</gene>
<dbReference type="InterPro" id="IPR020942">
    <property type="entry name" value="Cyt_c_III_dom"/>
</dbReference>
<evidence type="ECO:0000256" key="6">
    <source>
        <dbReference type="SAM" id="Phobius"/>
    </source>
</evidence>
<evidence type="ECO:0000259" key="7">
    <source>
        <dbReference type="Pfam" id="PF02085"/>
    </source>
</evidence>
<dbReference type="EMBL" id="BDFE01000015">
    <property type="protein sequence ID" value="GAU08493.1"/>
    <property type="molecule type" value="Genomic_DNA"/>
</dbReference>
<reference evidence="9" key="1">
    <citation type="submission" date="2016-06" db="EMBL/GenBank/DDBJ databases">
        <title>Draft genome sequence of Desulfoplanes formicivorans strain Pf12B.</title>
        <authorList>
            <person name="Watanabe M."/>
            <person name="Kojima H."/>
            <person name="Fukui M."/>
        </authorList>
    </citation>
    <scope>NUCLEOTIDE SEQUENCE [LARGE SCALE GENOMIC DNA]</scope>
    <source>
        <strain evidence="9">Pf12B</strain>
    </source>
</reference>
<keyword evidence="6" id="KW-0812">Transmembrane</keyword>
<dbReference type="GO" id="GO:0020037">
    <property type="term" value="F:heme binding"/>
    <property type="evidence" value="ECO:0007669"/>
    <property type="project" value="InterPro"/>
</dbReference>
<dbReference type="GO" id="GO:0009055">
    <property type="term" value="F:electron transfer activity"/>
    <property type="evidence" value="ECO:0007669"/>
    <property type="project" value="InterPro"/>
</dbReference>
<keyword evidence="1" id="KW-0813">Transport</keyword>
<dbReference type="InterPro" id="IPR054899">
    <property type="entry name" value="c3_cytochr_TmcA"/>
</dbReference>
<dbReference type="Pfam" id="PF02085">
    <property type="entry name" value="Cytochrom_CIII"/>
    <property type="match status" value="1"/>
</dbReference>
<proteinExistence type="predicted"/>
<accession>A0A194AGP0</accession>
<keyword evidence="5" id="KW-0408">Iron</keyword>
<dbReference type="SUPFAM" id="SSF48695">
    <property type="entry name" value="Multiheme cytochromes"/>
    <property type="match status" value="1"/>
</dbReference>
<comment type="caution">
    <text evidence="8">The sequence shown here is derived from an EMBL/GenBank/DDBJ whole genome shotgun (WGS) entry which is preliminary data.</text>
</comment>
<organism evidence="8 9">
    <name type="scientific">Desulfoplanes formicivorans</name>
    <dbReference type="NCBI Taxonomy" id="1592317"/>
    <lineage>
        <taxon>Bacteria</taxon>
        <taxon>Pseudomonadati</taxon>
        <taxon>Thermodesulfobacteriota</taxon>
        <taxon>Desulfovibrionia</taxon>
        <taxon>Desulfovibrionales</taxon>
        <taxon>Desulfoplanaceae</taxon>
        <taxon>Desulfoplanes</taxon>
    </lineage>
</organism>
<keyword evidence="6" id="KW-1133">Transmembrane helix</keyword>
<evidence type="ECO:0000313" key="8">
    <source>
        <dbReference type="EMBL" id="GAU08493.1"/>
    </source>
</evidence>
<dbReference type="AlphaFoldDB" id="A0A194AGP0"/>
<dbReference type="NCBIfam" id="NF045722">
    <property type="entry name" value="c3_cytochr_TmcA"/>
    <property type="match status" value="1"/>
</dbReference>
<keyword evidence="9" id="KW-1185">Reference proteome</keyword>
<evidence type="ECO:0000256" key="3">
    <source>
        <dbReference type="ARBA" id="ARBA00022723"/>
    </source>
</evidence>
<evidence type="ECO:0000256" key="4">
    <source>
        <dbReference type="ARBA" id="ARBA00022982"/>
    </source>
</evidence>
<dbReference type="Proteomes" id="UP000095200">
    <property type="component" value="Unassembled WGS sequence"/>
</dbReference>
<dbReference type="STRING" id="1592317.DPF_1203"/>
<protein>
    <submittedName>
        <fullName evidence="8">Acidic cytochrome c3</fullName>
    </submittedName>
</protein>
<keyword evidence="4" id="KW-0249">Electron transport</keyword>